<dbReference type="Proteomes" id="UP001501411">
    <property type="component" value="Unassembled WGS sequence"/>
</dbReference>
<evidence type="ECO:0000256" key="7">
    <source>
        <dbReference type="ARBA" id="ARBA00022777"/>
    </source>
</evidence>
<evidence type="ECO:0000256" key="8">
    <source>
        <dbReference type="ARBA" id="ARBA00022989"/>
    </source>
</evidence>
<dbReference type="InterPro" id="IPR036890">
    <property type="entry name" value="HATPase_C_sf"/>
</dbReference>
<accession>A0ABP9CIF8</accession>
<dbReference type="Gene3D" id="1.10.287.130">
    <property type="match status" value="1"/>
</dbReference>
<evidence type="ECO:0000256" key="2">
    <source>
        <dbReference type="ARBA" id="ARBA00004370"/>
    </source>
</evidence>
<keyword evidence="4" id="KW-0597">Phosphoprotein</keyword>
<evidence type="ECO:0000256" key="1">
    <source>
        <dbReference type="ARBA" id="ARBA00000085"/>
    </source>
</evidence>
<dbReference type="InterPro" id="IPR050428">
    <property type="entry name" value="TCS_sensor_his_kinase"/>
</dbReference>
<dbReference type="InterPro" id="IPR003661">
    <property type="entry name" value="HisK_dim/P_dom"/>
</dbReference>
<gene>
    <name evidence="12" type="ORF">GCM10023231_41930</name>
</gene>
<proteinExistence type="predicted"/>
<comment type="subcellular location">
    <subcellularLocation>
        <location evidence="2">Membrane</location>
    </subcellularLocation>
</comment>
<feature type="transmembrane region" description="Helical" evidence="10">
    <location>
        <begin position="7"/>
        <end position="30"/>
    </location>
</feature>
<protein>
    <recommendedName>
        <fullName evidence="3">histidine kinase</fullName>
        <ecNumber evidence="3">2.7.13.3</ecNumber>
    </recommendedName>
</protein>
<dbReference type="SMART" id="SM00388">
    <property type="entry name" value="HisKA"/>
    <property type="match status" value="1"/>
</dbReference>
<evidence type="ECO:0000256" key="5">
    <source>
        <dbReference type="ARBA" id="ARBA00022679"/>
    </source>
</evidence>
<evidence type="ECO:0000256" key="4">
    <source>
        <dbReference type="ARBA" id="ARBA00022553"/>
    </source>
</evidence>
<dbReference type="SUPFAM" id="SSF47384">
    <property type="entry name" value="Homodimeric domain of signal transducing histidine kinase"/>
    <property type="match status" value="1"/>
</dbReference>
<dbReference type="Pfam" id="PF00512">
    <property type="entry name" value="HisKA"/>
    <property type="match status" value="1"/>
</dbReference>
<dbReference type="InterPro" id="IPR004358">
    <property type="entry name" value="Sig_transdc_His_kin-like_C"/>
</dbReference>
<dbReference type="Gene3D" id="3.30.565.10">
    <property type="entry name" value="Histidine kinase-like ATPase, C-terminal domain"/>
    <property type="match status" value="1"/>
</dbReference>
<feature type="transmembrane region" description="Helical" evidence="10">
    <location>
        <begin position="144"/>
        <end position="166"/>
    </location>
</feature>
<dbReference type="PANTHER" id="PTHR45436:SF5">
    <property type="entry name" value="SENSOR HISTIDINE KINASE TRCS"/>
    <property type="match status" value="1"/>
</dbReference>
<keyword evidence="13" id="KW-1185">Reference proteome</keyword>
<dbReference type="RefSeq" id="WP_345235251.1">
    <property type="nucleotide sequence ID" value="NZ_BAABIQ010000044.1"/>
</dbReference>
<evidence type="ECO:0000259" key="11">
    <source>
        <dbReference type="PROSITE" id="PS50109"/>
    </source>
</evidence>
<evidence type="ECO:0000256" key="10">
    <source>
        <dbReference type="SAM" id="Phobius"/>
    </source>
</evidence>
<dbReference type="CDD" id="cd00082">
    <property type="entry name" value="HisKA"/>
    <property type="match status" value="1"/>
</dbReference>
<keyword evidence="5" id="KW-0808">Transferase</keyword>
<reference evidence="13" key="1">
    <citation type="journal article" date="2019" name="Int. J. Syst. Evol. Microbiol.">
        <title>The Global Catalogue of Microorganisms (GCM) 10K type strain sequencing project: providing services to taxonomists for standard genome sequencing and annotation.</title>
        <authorList>
            <consortium name="The Broad Institute Genomics Platform"/>
            <consortium name="The Broad Institute Genome Sequencing Center for Infectious Disease"/>
            <person name="Wu L."/>
            <person name="Ma J."/>
        </authorList>
    </citation>
    <scope>NUCLEOTIDE SEQUENCE [LARGE SCALE GENOMIC DNA]</scope>
    <source>
        <strain evidence="13">JCM 18200</strain>
    </source>
</reference>
<dbReference type="Pfam" id="PF02518">
    <property type="entry name" value="HATPase_c"/>
    <property type="match status" value="1"/>
</dbReference>
<dbReference type="SMART" id="SM00387">
    <property type="entry name" value="HATPase_c"/>
    <property type="match status" value="1"/>
</dbReference>
<keyword evidence="6 10" id="KW-0812">Transmembrane</keyword>
<name>A0ABP9CIF8_9SPHI</name>
<dbReference type="EMBL" id="BAABIQ010000044">
    <property type="protein sequence ID" value="GAA4808260.1"/>
    <property type="molecule type" value="Genomic_DNA"/>
</dbReference>
<dbReference type="EC" id="2.7.13.3" evidence="3"/>
<keyword evidence="8 10" id="KW-1133">Transmembrane helix</keyword>
<organism evidence="12 13">
    <name type="scientific">Olivibacter ginsenosidimutans</name>
    <dbReference type="NCBI Taxonomy" id="1176537"/>
    <lineage>
        <taxon>Bacteria</taxon>
        <taxon>Pseudomonadati</taxon>
        <taxon>Bacteroidota</taxon>
        <taxon>Sphingobacteriia</taxon>
        <taxon>Sphingobacteriales</taxon>
        <taxon>Sphingobacteriaceae</taxon>
        <taxon>Olivibacter</taxon>
    </lineage>
</organism>
<dbReference type="InterPro" id="IPR005467">
    <property type="entry name" value="His_kinase_dom"/>
</dbReference>
<dbReference type="PROSITE" id="PS50109">
    <property type="entry name" value="HIS_KIN"/>
    <property type="match status" value="1"/>
</dbReference>
<dbReference type="SUPFAM" id="SSF55874">
    <property type="entry name" value="ATPase domain of HSP90 chaperone/DNA topoisomerase II/histidine kinase"/>
    <property type="match status" value="1"/>
</dbReference>
<evidence type="ECO:0000256" key="9">
    <source>
        <dbReference type="ARBA" id="ARBA00023136"/>
    </source>
</evidence>
<dbReference type="InterPro" id="IPR003594">
    <property type="entry name" value="HATPase_dom"/>
</dbReference>
<keyword evidence="9 10" id="KW-0472">Membrane</keyword>
<evidence type="ECO:0000313" key="13">
    <source>
        <dbReference type="Proteomes" id="UP001501411"/>
    </source>
</evidence>
<evidence type="ECO:0000256" key="6">
    <source>
        <dbReference type="ARBA" id="ARBA00022692"/>
    </source>
</evidence>
<comment type="catalytic activity">
    <reaction evidence="1">
        <text>ATP + protein L-histidine = ADP + protein N-phospho-L-histidine.</text>
        <dbReference type="EC" id="2.7.13.3"/>
    </reaction>
</comment>
<dbReference type="PRINTS" id="PR00344">
    <property type="entry name" value="BCTRLSENSOR"/>
</dbReference>
<comment type="caution">
    <text evidence="12">The sequence shown here is derived from an EMBL/GenBank/DDBJ whole genome shotgun (WGS) entry which is preliminary data.</text>
</comment>
<evidence type="ECO:0000256" key="3">
    <source>
        <dbReference type="ARBA" id="ARBA00012438"/>
    </source>
</evidence>
<dbReference type="InterPro" id="IPR036097">
    <property type="entry name" value="HisK_dim/P_sf"/>
</dbReference>
<feature type="domain" description="Histidine kinase" evidence="11">
    <location>
        <begin position="225"/>
        <end position="439"/>
    </location>
</feature>
<sequence>MKLATKLILFISGSKLIIVGLFILVLPFLVREIASEYTNYMLQMQRTEVMRTIQKNGLDYYLQGETDYGSYTMLKEEYIALEQTDHSSIQDTIREAKRVIEGDTLNYRILSYVFTNQGKHYLLEIGKTTASIDHYNKPLQRVTLYALIFLIALTVLVDILFTRILVKPLALIISTKLQNRKFPFRQKPEMIKTSTTDFKYLDESLVLLMQQINEAFEKEREFTANASHEFMTPISILQSKMENLLREETLDEKGTVRVVEMMRTLDRLKRISSSLLLISRIDNEQYTKKDTVPVLPFITDLVQEMAVKLEEKEIKTTITLDSNIQFVQVNADLLFQLFYNMLHNALKFTVDHGEIRIEDTYLTDGNYEIRISDTGKGIEVDQLPFIFDRFKKSNRTGQSGFGLGLAIVKSIATYHDMQIHVYSKINAGTTFVLTWAAANVKKNS</sequence>
<keyword evidence="7" id="KW-0418">Kinase</keyword>
<evidence type="ECO:0000313" key="12">
    <source>
        <dbReference type="EMBL" id="GAA4808260.1"/>
    </source>
</evidence>
<dbReference type="PANTHER" id="PTHR45436">
    <property type="entry name" value="SENSOR HISTIDINE KINASE YKOH"/>
    <property type="match status" value="1"/>
</dbReference>